<dbReference type="InterPro" id="IPR011701">
    <property type="entry name" value="MFS"/>
</dbReference>
<keyword evidence="3" id="KW-0813">Transport</keyword>
<evidence type="ECO:0000259" key="8">
    <source>
        <dbReference type="PROSITE" id="PS50850"/>
    </source>
</evidence>
<evidence type="ECO:0000256" key="5">
    <source>
        <dbReference type="ARBA" id="ARBA00022989"/>
    </source>
</evidence>
<feature type="transmembrane region" description="Helical" evidence="7">
    <location>
        <begin position="131"/>
        <end position="150"/>
    </location>
</feature>
<dbReference type="PANTHER" id="PTHR23514:SF3">
    <property type="entry name" value="BYPASS OF STOP CODON PROTEIN 6"/>
    <property type="match status" value="1"/>
</dbReference>
<dbReference type="PANTHER" id="PTHR23514">
    <property type="entry name" value="BYPASS OF STOP CODON PROTEIN 6"/>
    <property type="match status" value="1"/>
</dbReference>
<dbReference type="RefSeq" id="WP_160039171.1">
    <property type="nucleotide sequence ID" value="NZ_BORQ01000004.1"/>
</dbReference>
<accession>A0A919XL29</accession>
<proteinExistence type="inferred from homology"/>
<feature type="transmembrane region" description="Helical" evidence="7">
    <location>
        <begin position="374"/>
        <end position="393"/>
    </location>
</feature>
<feature type="transmembrane region" description="Helical" evidence="7">
    <location>
        <begin position="39"/>
        <end position="57"/>
    </location>
</feature>
<evidence type="ECO:0000256" key="7">
    <source>
        <dbReference type="SAM" id="Phobius"/>
    </source>
</evidence>
<feature type="transmembrane region" description="Helical" evidence="7">
    <location>
        <begin position="215"/>
        <end position="240"/>
    </location>
</feature>
<feature type="transmembrane region" description="Helical" evidence="7">
    <location>
        <begin position="94"/>
        <end position="119"/>
    </location>
</feature>
<feature type="transmembrane region" description="Helical" evidence="7">
    <location>
        <begin position="156"/>
        <end position="173"/>
    </location>
</feature>
<feature type="transmembrane region" description="Helical" evidence="7">
    <location>
        <begin position="69"/>
        <end position="88"/>
    </location>
</feature>
<evidence type="ECO:0000313" key="9">
    <source>
        <dbReference type="EMBL" id="GIO32420.1"/>
    </source>
</evidence>
<comment type="similarity">
    <text evidence="2">Belongs to the major facilitator superfamily.</text>
</comment>
<keyword evidence="10" id="KW-1185">Reference proteome</keyword>
<dbReference type="PROSITE" id="PS50850">
    <property type="entry name" value="MFS"/>
    <property type="match status" value="1"/>
</dbReference>
<comment type="subcellular location">
    <subcellularLocation>
        <location evidence="1">Cell membrane</location>
        <topology evidence="1">Multi-pass membrane protein</topology>
    </subcellularLocation>
</comment>
<evidence type="ECO:0000256" key="1">
    <source>
        <dbReference type="ARBA" id="ARBA00004651"/>
    </source>
</evidence>
<keyword evidence="4 7" id="KW-0812">Transmembrane</keyword>
<organism evidence="9 10">
    <name type="scientific">Paenibacillus albilobatus</name>
    <dbReference type="NCBI Taxonomy" id="2716884"/>
    <lineage>
        <taxon>Bacteria</taxon>
        <taxon>Bacillati</taxon>
        <taxon>Bacillota</taxon>
        <taxon>Bacilli</taxon>
        <taxon>Bacillales</taxon>
        <taxon>Paenibacillaceae</taxon>
        <taxon>Paenibacillus</taxon>
    </lineage>
</organism>
<gene>
    <name evidence="9" type="primary">glcP</name>
    <name evidence="9" type="ORF">J2TS6_35610</name>
</gene>
<keyword evidence="6 7" id="KW-0472">Membrane</keyword>
<feature type="transmembrane region" description="Helical" evidence="7">
    <location>
        <begin position="283"/>
        <end position="302"/>
    </location>
</feature>
<evidence type="ECO:0000256" key="2">
    <source>
        <dbReference type="ARBA" id="ARBA00008335"/>
    </source>
</evidence>
<dbReference type="EMBL" id="BORQ01000004">
    <property type="protein sequence ID" value="GIO32420.1"/>
    <property type="molecule type" value="Genomic_DNA"/>
</dbReference>
<dbReference type="AlphaFoldDB" id="A0A919XL29"/>
<dbReference type="InterPro" id="IPR036259">
    <property type="entry name" value="MFS_trans_sf"/>
</dbReference>
<evidence type="ECO:0000313" key="10">
    <source>
        <dbReference type="Proteomes" id="UP000679779"/>
    </source>
</evidence>
<dbReference type="GO" id="GO:0005886">
    <property type="term" value="C:plasma membrane"/>
    <property type="evidence" value="ECO:0007669"/>
    <property type="project" value="UniProtKB-SubCell"/>
</dbReference>
<dbReference type="Proteomes" id="UP000679779">
    <property type="component" value="Unassembled WGS sequence"/>
</dbReference>
<reference evidence="9" key="1">
    <citation type="submission" date="2021-03" db="EMBL/GenBank/DDBJ databases">
        <title>Antimicrobial resistance genes in bacteria isolated from Japanese honey, and their potential for conferring macrolide and lincosamide resistance in the American foulbrood pathogen Paenibacillus larvae.</title>
        <authorList>
            <person name="Okamoto M."/>
            <person name="Kumagai M."/>
            <person name="Kanamori H."/>
            <person name="Takamatsu D."/>
        </authorList>
    </citation>
    <scope>NUCLEOTIDE SEQUENCE</scope>
    <source>
        <strain evidence="9">J2TS6</strain>
    </source>
</reference>
<dbReference type="SUPFAM" id="SSF103473">
    <property type="entry name" value="MFS general substrate transporter"/>
    <property type="match status" value="1"/>
</dbReference>
<sequence length="414" mass="45141">MKRLIWIGCLSYFLIGLAHVVLGSVLPVLLEHYDREYSQGGTLIFTQFAGFLAGVLISPLLNRRFGKRGGLLIAISLLCAAELAYLLLPPWELLYPTAVCAGFGFGMIEAVIGTIIIAAIKEKTAVAMSRLEVFFGVGAMVMPLIASGFISQGWWRFSFLVISLFSLVTLLLWSKSSFGEIDAELRADRKAANVSGTDVNAASHKKRFPYQGKSLGILALFMVFFFLYVGTEMSLANFMPAILIEKIGMKEAFATLSVTCFWVAMSIGRIFSGTVAERIHYRVYVLFSCAVTLVLLAVFPLTGAVWSAFAVILLLGLFMSGIFSIALVFASKLLQGTEESTPSILIASGGVGGAVLPLIIGWCMDHLQVNQTAWMLALFTLFMVILSLAAFFLQHKQLRLNDPKNTPLPTSNNG</sequence>
<keyword evidence="5 7" id="KW-1133">Transmembrane helix</keyword>
<dbReference type="InterPro" id="IPR020846">
    <property type="entry name" value="MFS_dom"/>
</dbReference>
<evidence type="ECO:0000256" key="6">
    <source>
        <dbReference type="ARBA" id="ARBA00023136"/>
    </source>
</evidence>
<feature type="transmembrane region" description="Helical" evidence="7">
    <location>
        <begin position="252"/>
        <end position="271"/>
    </location>
</feature>
<feature type="transmembrane region" description="Helical" evidence="7">
    <location>
        <begin position="342"/>
        <end position="362"/>
    </location>
</feature>
<feature type="transmembrane region" description="Helical" evidence="7">
    <location>
        <begin position="308"/>
        <end position="330"/>
    </location>
</feature>
<evidence type="ECO:0000256" key="4">
    <source>
        <dbReference type="ARBA" id="ARBA00022692"/>
    </source>
</evidence>
<evidence type="ECO:0000256" key="3">
    <source>
        <dbReference type="ARBA" id="ARBA00022448"/>
    </source>
</evidence>
<dbReference type="GO" id="GO:0022857">
    <property type="term" value="F:transmembrane transporter activity"/>
    <property type="evidence" value="ECO:0007669"/>
    <property type="project" value="InterPro"/>
</dbReference>
<dbReference type="InterPro" id="IPR051788">
    <property type="entry name" value="MFS_Transporter"/>
</dbReference>
<dbReference type="Gene3D" id="1.20.1250.20">
    <property type="entry name" value="MFS general substrate transporter like domains"/>
    <property type="match status" value="2"/>
</dbReference>
<name>A0A919XL29_9BACL</name>
<protein>
    <submittedName>
        <fullName evidence="9">Glucose/mannose transporter GlcP</fullName>
    </submittedName>
</protein>
<feature type="domain" description="Major facilitator superfamily (MFS) profile" evidence="8">
    <location>
        <begin position="4"/>
        <end position="398"/>
    </location>
</feature>
<comment type="caution">
    <text evidence="9">The sequence shown here is derived from an EMBL/GenBank/DDBJ whole genome shotgun (WGS) entry which is preliminary data.</text>
</comment>
<dbReference type="Pfam" id="PF07690">
    <property type="entry name" value="MFS_1"/>
    <property type="match status" value="1"/>
</dbReference>